<organism evidence="5 6">
    <name type="scientific">Fistulifera solaris</name>
    <name type="common">Oleaginous diatom</name>
    <dbReference type="NCBI Taxonomy" id="1519565"/>
    <lineage>
        <taxon>Eukaryota</taxon>
        <taxon>Sar</taxon>
        <taxon>Stramenopiles</taxon>
        <taxon>Ochrophyta</taxon>
        <taxon>Bacillariophyta</taxon>
        <taxon>Bacillariophyceae</taxon>
        <taxon>Bacillariophycidae</taxon>
        <taxon>Naviculales</taxon>
        <taxon>Naviculaceae</taxon>
        <taxon>Fistulifera</taxon>
    </lineage>
</organism>
<feature type="transmembrane region" description="Helical" evidence="4">
    <location>
        <begin position="91"/>
        <end position="112"/>
    </location>
</feature>
<dbReference type="OrthoDB" id="49279at2759"/>
<evidence type="ECO:0000313" key="6">
    <source>
        <dbReference type="Proteomes" id="UP000198406"/>
    </source>
</evidence>
<dbReference type="Gene3D" id="3.80.10.10">
    <property type="entry name" value="Ribonuclease Inhibitor"/>
    <property type="match status" value="2"/>
</dbReference>
<name>A0A1Z5K3N3_FISSO</name>
<dbReference type="FunFam" id="3.80.10.10:FF:000041">
    <property type="entry name" value="LRR receptor-like serine/threonine-protein kinase ERECTA"/>
    <property type="match status" value="1"/>
</dbReference>
<gene>
    <name evidence="5" type="ORF">FisN_7Hh180</name>
</gene>
<comment type="caution">
    <text evidence="5">The sequence shown here is derived from an EMBL/GenBank/DDBJ whole genome shotgun (WGS) entry which is preliminary data.</text>
</comment>
<sequence>MQQDQFLKTIHEDRSDTSSIAPGFVLPNNITRGPRAPSEISNVASSVRNGPRSEAPSSVGAILPGSTALPETAQSPPSKKRACERFLKRNLVLILGSCILLVGVIVGIVVVATAPMDDPAAVSGPEAMPASPNIPTGSPLLNAPSARPSLRTPAGDTLNTAPLPETIALLDSTLRSVTADYDNLIANETSHYYRARQWMLYQDLLREDVIRDRSVWVIQRYILVLFYYSLNGDYWRDEGFLTRDVTECQWAGVSCSEDEEVVITLHIPFNNLTGTLPSELGHLSKLQWLNLTDNNITGSIATTVFDQTENLYRVDLSKNNLTGLIPPSLWSIPSLQIVDLSDNFLEGPFELAADSSPATSLTEIRLSNNLLEGSLPTWLSDLPELTHLEAVNANFSGRLPDPIPPALQHLNLYWNALTGEIPESYFGSANLVYLYLDYNELTGKLPSITPPMNNSLSHLFLHNNQLSGEIPESFGYKWTNLQKLFLHNNSALTGSLGPADETLCNAIWPQFEKMKSDCKGNVSTVICPCCFEC</sequence>
<dbReference type="SUPFAM" id="SSF52058">
    <property type="entry name" value="L domain-like"/>
    <property type="match status" value="1"/>
</dbReference>
<evidence type="ECO:0000256" key="3">
    <source>
        <dbReference type="SAM" id="MobiDB-lite"/>
    </source>
</evidence>
<keyword evidence="4" id="KW-0472">Membrane</keyword>
<accession>A0A1Z5K3N3</accession>
<feature type="region of interest" description="Disordered" evidence="3">
    <location>
        <begin position="123"/>
        <end position="159"/>
    </location>
</feature>
<dbReference type="PANTHER" id="PTHR46662">
    <property type="entry name" value="DI-GLUCOSE BINDING PROTEIN WITH LEUCINE-RICH REPEAT DOMAIN-CONTAINING PROTEIN"/>
    <property type="match status" value="1"/>
</dbReference>
<feature type="compositionally biased region" description="Polar residues" evidence="3">
    <location>
        <begin position="39"/>
        <end position="48"/>
    </location>
</feature>
<feature type="region of interest" description="Disordered" evidence="3">
    <location>
        <begin position="1"/>
        <end position="78"/>
    </location>
</feature>
<keyword evidence="4" id="KW-0812">Transmembrane</keyword>
<dbReference type="InterPro" id="IPR001611">
    <property type="entry name" value="Leu-rich_rpt"/>
</dbReference>
<dbReference type="Pfam" id="PF00560">
    <property type="entry name" value="LRR_1"/>
    <property type="match status" value="6"/>
</dbReference>
<evidence type="ECO:0000256" key="4">
    <source>
        <dbReference type="SAM" id="Phobius"/>
    </source>
</evidence>
<keyword evidence="4" id="KW-1133">Transmembrane helix</keyword>
<keyword evidence="6" id="KW-1185">Reference proteome</keyword>
<evidence type="ECO:0000313" key="5">
    <source>
        <dbReference type="EMBL" id="GAX20863.1"/>
    </source>
</evidence>
<dbReference type="PANTHER" id="PTHR46662:SF104">
    <property type="entry name" value="GPI-ANCHORED ADHESIN-LIKE PROTEIN PGA55-RELATED"/>
    <property type="match status" value="1"/>
</dbReference>
<dbReference type="AlphaFoldDB" id="A0A1Z5K3N3"/>
<evidence type="ECO:0000256" key="2">
    <source>
        <dbReference type="ARBA" id="ARBA00022737"/>
    </source>
</evidence>
<proteinExistence type="predicted"/>
<dbReference type="InParanoid" id="A0A1Z5K3N3"/>
<evidence type="ECO:0000256" key="1">
    <source>
        <dbReference type="ARBA" id="ARBA00022614"/>
    </source>
</evidence>
<keyword evidence="1" id="KW-0433">Leucine-rich repeat</keyword>
<dbReference type="EMBL" id="BDSP01000152">
    <property type="protein sequence ID" value="GAX20863.1"/>
    <property type="molecule type" value="Genomic_DNA"/>
</dbReference>
<reference evidence="5 6" key="1">
    <citation type="journal article" date="2015" name="Plant Cell">
        <title>Oil accumulation by the oleaginous diatom Fistulifera solaris as revealed by the genome and transcriptome.</title>
        <authorList>
            <person name="Tanaka T."/>
            <person name="Maeda Y."/>
            <person name="Veluchamy A."/>
            <person name="Tanaka M."/>
            <person name="Abida H."/>
            <person name="Marechal E."/>
            <person name="Bowler C."/>
            <person name="Muto M."/>
            <person name="Sunaga Y."/>
            <person name="Tanaka M."/>
            <person name="Yoshino T."/>
            <person name="Taniguchi T."/>
            <person name="Fukuda Y."/>
            <person name="Nemoto M."/>
            <person name="Matsumoto M."/>
            <person name="Wong P.S."/>
            <person name="Aburatani S."/>
            <person name="Fujibuchi W."/>
        </authorList>
    </citation>
    <scope>NUCLEOTIDE SEQUENCE [LARGE SCALE GENOMIC DNA]</scope>
    <source>
        <strain evidence="5 6">JPCC DA0580</strain>
    </source>
</reference>
<protein>
    <recommendedName>
        <fullName evidence="7">L domain-like protein</fullName>
    </recommendedName>
</protein>
<evidence type="ECO:0008006" key="7">
    <source>
        <dbReference type="Google" id="ProtNLM"/>
    </source>
</evidence>
<dbReference type="InterPro" id="IPR032675">
    <property type="entry name" value="LRR_dom_sf"/>
</dbReference>
<dbReference type="Proteomes" id="UP000198406">
    <property type="component" value="Unassembled WGS sequence"/>
</dbReference>
<keyword evidence="2" id="KW-0677">Repeat</keyword>